<dbReference type="PANTHER" id="PTHR48235:SF1">
    <property type="entry name" value="OS01G0916700 PROTEIN"/>
    <property type="match status" value="1"/>
</dbReference>
<evidence type="ECO:0000313" key="2">
    <source>
        <dbReference type="EMBL" id="PIN00757.1"/>
    </source>
</evidence>
<feature type="compositionally biased region" description="Basic residues" evidence="1">
    <location>
        <begin position="16"/>
        <end position="25"/>
    </location>
</feature>
<dbReference type="Proteomes" id="UP000231279">
    <property type="component" value="Unassembled WGS sequence"/>
</dbReference>
<dbReference type="AlphaFoldDB" id="A0A2G9G630"/>
<sequence>MDSNSGEKIPSSVQPLHHHHYHHDGRRRHHHHHHFFYISPHCPLHHSILLPKNHSPSCSFSTSYPSHQNIASIPTKPHLRFGDTQRNETFEEFPIIENGIEKLDLEEDEEQEEEPIFVLTDEWREFFAKSEAKRRLAKKQAKKRKN</sequence>
<feature type="region of interest" description="Disordered" evidence="1">
    <location>
        <begin position="1"/>
        <end position="25"/>
    </location>
</feature>
<protein>
    <submittedName>
        <fullName evidence="2">Uncharacterized protein</fullName>
    </submittedName>
</protein>
<evidence type="ECO:0000313" key="3">
    <source>
        <dbReference type="Proteomes" id="UP000231279"/>
    </source>
</evidence>
<dbReference type="STRING" id="429701.A0A2G9G630"/>
<comment type="caution">
    <text evidence="2">The sequence shown here is derived from an EMBL/GenBank/DDBJ whole genome shotgun (WGS) entry which is preliminary data.</text>
</comment>
<accession>A0A2G9G630</accession>
<gene>
    <name evidence="2" type="ORF">CDL12_26741</name>
</gene>
<feature type="compositionally biased region" description="Polar residues" evidence="1">
    <location>
        <begin position="1"/>
        <end position="14"/>
    </location>
</feature>
<organism evidence="2 3">
    <name type="scientific">Handroanthus impetiginosus</name>
    <dbReference type="NCBI Taxonomy" id="429701"/>
    <lineage>
        <taxon>Eukaryota</taxon>
        <taxon>Viridiplantae</taxon>
        <taxon>Streptophyta</taxon>
        <taxon>Embryophyta</taxon>
        <taxon>Tracheophyta</taxon>
        <taxon>Spermatophyta</taxon>
        <taxon>Magnoliopsida</taxon>
        <taxon>eudicotyledons</taxon>
        <taxon>Gunneridae</taxon>
        <taxon>Pentapetalae</taxon>
        <taxon>asterids</taxon>
        <taxon>lamiids</taxon>
        <taxon>Lamiales</taxon>
        <taxon>Bignoniaceae</taxon>
        <taxon>Crescentiina</taxon>
        <taxon>Tabebuia alliance</taxon>
        <taxon>Handroanthus</taxon>
    </lineage>
</organism>
<reference evidence="3" key="1">
    <citation type="journal article" date="2018" name="Gigascience">
        <title>Genome assembly of the Pink Ipe (Handroanthus impetiginosus, Bignoniaceae), a highly valued, ecologically keystone Neotropical timber forest tree.</title>
        <authorList>
            <person name="Silva-Junior O.B."/>
            <person name="Grattapaglia D."/>
            <person name="Novaes E."/>
            <person name="Collevatti R.G."/>
        </authorList>
    </citation>
    <scope>NUCLEOTIDE SEQUENCE [LARGE SCALE GENOMIC DNA]</scope>
    <source>
        <strain evidence="3">cv. UFG-1</strain>
    </source>
</reference>
<name>A0A2G9G630_9LAMI</name>
<dbReference type="PANTHER" id="PTHR48235">
    <property type="entry name" value="OS01G0916700 PROTEIN"/>
    <property type="match status" value="1"/>
</dbReference>
<keyword evidence="3" id="KW-1185">Reference proteome</keyword>
<proteinExistence type="predicted"/>
<dbReference type="OrthoDB" id="1931495at2759"/>
<evidence type="ECO:0000256" key="1">
    <source>
        <dbReference type="SAM" id="MobiDB-lite"/>
    </source>
</evidence>
<dbReference type="EMBL" id="NKXS01006767">
    <property type="protein sequence ID" value="PIN00757.1"/>
    <property type="molecule type" value="Genomic_DNA"/>
</dbReference>